<evidence type="ECO:0000256" key="4">
    <source>
        <dbReference type="ARBA" id="ARBA00023027"/>
    </source>
</evidence>
<dbReference type="SUPFAM" id="SSF51735">
    <property type="entry name" value="NAD(P)-binding Rossmann-fold domains"/>
    <property type="match status" value="1"/>
</dbReference>
<keyword evidence="8" id="KW-0670">Pyruvate</keyword>
<keyword evidence="9" id="KW-1185">Reference proteome</keyword>
<dbReference type="PROSITE" id="PS00065">
    <property type="entry name" value="D_2_HYDROXYACID_DH_1"/>
    <property type="match status" value="1"/>
</dbReference>
<dbReference type="CDD" id="cd12173">
    <property type="entry name" value="PGDH_4"/>
    <property type="match status" value="1"/>
</dbReference>
<dbReference type="PATRIC" id="fig|1122241.3.peg.2879"/>
<dbReference type="InterPro" id="IPR006139">
    <property type="entry name" value="D-isomer_2_OHA_DH_cat_dom"/>
</dbReference>
<evidence type="ECO:0000259" key="6">
    <source>
        <dbReference type="Pfam" id="PF00389"/>
    </source>
</evidence>
<proteinExistence type="inferred from homology"/>
<dbReference type="Pfam" id="PF00389">
    <property type="entry name" value="2-Hacid_dh"/>
    <property type="match status" value="1"/>
</dbReference>
<dbReference type="PROSITE" id="PS00670">
    <property type="entry name" value="D_2_HYDROXYACID_DH_2"/>
    <property type="match status" value="1"/>
</dbReference>
<organism evidence="8 9">
    <name type="scientific">Moorella mulderi DSM 14980</name>
    <dbReference type="NCBI Taxonomy" id="1122241"/>
    <lineage>
        <taxon>Bacteria</taxon>
        <taxon>Bacillati</taxon>
        <taxon>Bacillota</taxon>
        <taxon>Clostridia</taxon>
        <taxon>Neomoorellales</taxon>
        <taxon>Neomoorellaceae</taxon>
        <taxon>Neomoorella</taxon>
    </lineage>
</organism>
<evidence type="ECO:0000256" key="5">
    <source>
        <dbReference type="RuleBase" id="RU003719"/>
    </source>
</evidence>
<evidence type="ECO:0000256" key="2">
    <source>
        <dbReference type="ARBA" id="ARBA00022605"/>
    </source>
</evidence>
<dbReference type="OrthoDB" id="9805416at2"/>
<evidence type="ECO:0000256" key="1">
    <source>
        <dbReference type="ARBA" id="ARBA00005854"/>
    </source>
</evidence>
<feature type="domain" description="D-isomer specific 2-hydroxyacid dehydrogenase NAD-binding" evidence="7">
    <location>
        <begin position="104"/>
        <end position="275"/>
    </location>
</feature>
<dbReference type="Pfam" id="PF02826">
    <property type="entry name" value="2-Hacid_dh_C"/>
    <property type="match status" value="1"/>
</dbReference>
<dbReference type="Gene3D" id="3.40.50.720">
    <property type="entry name" value="NAD(P)-binding Rossmann-like Domain"/>
    <property type="match status" value="2"/>
</dbReference>
<dbReference type="PANTHER" id="PTHR42789">
    <property type="entry name" value="D-ISOMER SPECIFIC 2-HYDROXYACID DEHYDROGENASE FAMILY PROTEIN (AFU_ORTHOLOGUE AFUA_6G10090)"/>
    <property type="match status" value="1"/>
</dbReference>
<name>A0A151ATP0_9FIRM</name>
<comment type="similarity">
    <text evidence="1 5">Belongs to the D-isomer specific 2-hydroxyacid dehydrogenase family.</text>
</comment>
<dbReference type="RefSeq" id="WP_062285569.1">
    <property type="nucleotide sequence ID" value="NZ_LTBC01000016.1"/>
</dbReference>
<dbReference type="InterPro" id="IPR050857">
    <property type="entry name" value="D-2-hydroxyacid_DH"/>
</dbReference>
<dbReference type="EMBL" id="LTBC01000016">
    <property type="protein sequence ID" value="KYH31034.1"/>
    <property type="molecule type" value="Genomic_DNA"/>
</dbReference>
<evidence type="ECO:0000259" key="7">
    <source>
        <dbReference type="Pfam" id="PF02826"/>
    </source>
</evidence>
<dbReference type="PROSITE" id="PS00671">
    <property type="entry name" value="D_2_HYDROXYACID_DH_3"/>
    <property type="match status" value="1"/>
</dbReference>
<keyword evidence="4" id="KW-0520">NAD</keyword>
<sequence>MTKVFVTGKVMKVGVDMLRGFADVEIIEDPRPEILEERLKGADGILHKVGKLSEKVLRNNEHLKIIARHGVGLDDIDLSYVKRKGIWLTTTDDANTNAVAEFTIGLIFAVVKNIVRAHIELTIKNRWMREDFMGEELSGKILGIIGYGRIGKKVADLAKGCGLRVIAYDPNVDRADCELLPLKDVVSQADFLSIHCPLTDETRGLINCELLSRMKPSAFIINTARGGVIEEDALVEALQERRIRGAALDVFALEPIERGNSLLNLDNVVLTPHIAAMTEQSQEKMAVMAAQEIRRVLLEGREPLYPVW</sequence>
<dbReference type="AlphaFoldDB" id="A0A151ATP0"/>
<dbReference type="EC" id="1.1.1.81" evidence="8"/>
<evidence type="ECO:0000313" key="9">
    <source>
        <dbReference type="Proteomes" id="UP000075670"/>
    </source>
</evidence>
<dbReference type="SUPFAM" id="SSF52283">
    <property type="entry name" value="Formate/glycerate dehydrogenase catalytic domain-like"/>
    <property type="match status" value="1"/>
</dbReference>
<dbReference type="GO" id="GO:0008652">
    <property type="term" value="P:amino acid biosynthetic process"/>
    <property type="evidence" value="ECO:0007669"/>
    <property type="project" value="UniProtKB-KW"/>
</dbReference>
<accession>A0A151ATP0</accession>
<dbReference type="Proteomes" id="UP000075670">
    <property type="component" value="Unassembled WGS sequence"/>
</dbReference>
<dbReference type="InterPro" id="IPR029753">
    <property type="entry name" value="D-isomer_DH_CS"/>
</dbReference>
<keyword evidence="2" id="KW-0028">Amino-acid biosynthesis</keyword>
<dbReference type="PANTHER" id="PTHR42789:SF1">
    <property type="entry name" value="D-ISOMER SPECIFIC 2-HYDROXYACID DEHYDROGENASE FAMILY PROTEIN (AFU_ORTHOLOGUE AFUA_6G10090)"/>
    <property type="match status" value="1"/>
</dbReference>
<dbReference type="InterPro" id="IPR006140">
    <property type="entry name" value="D-isomer_DH_NAD-bd"/>
</dbReference>
<protein>
    <submittedName>
        <fullName evidence="8">Hydroxypyruvate reductase</fullName>
        <ecNumber evidence="8">1.1.1.81</ecNumber>
    </submittedName>
</protein>
<evidence type="ECO:0000256" key="3">
    <source>
        <dbReference type="ARBA" id="ARBA00023002"/>
    </source>
</evidence>
<reference evidence="8 9" key="1">
    <citation type="submission" date="2016-02" db="EMBL/GenBank/DDBJ databases">
        <title>Genome sequence of Moorella mulderi DSM 14980.</title>
        <authorList>
            <person name="Poehlein A."/>
            <person name="Daniel R."/>
        </authorList>
    </citation>
    <scope>NUCLEOTIDE SEQUENCE [LARGE SCALE GENOMIC DNA]</scope>
    <source>
        <strain evidence="8 9">DSM 14980</strain>
    </source>
</reference>
<feature type="domain" description="D-isomer specific 2-hydroxyacid dehydrogenase catalytic" evidence="6">
    <location>
        <begin position="4"/>
        <end position="300"/>
    </location>
</feature>
<comment type="caution">
    <text evidence="8">The sequence shown here is derived from an EMBL/GenBank/DDBJ whole genome shotgun (WGS) entry which is preliminary data.</text>
</comment>
<keyword evidence="3 5" id="KW-0560">Oxidoreductase</keyword>
<dbReference type="InterPro" id="IPR036291">
    <property type="entry name" value="NAD(P)-bd_dom_sf"/>
</dbReference>
<dbReference type="GO" id="GO:0016618">
    <property type="term" value="F:hydroxypyruvate reductase [NAD(P)H] activity"/>
    <property type="evidence" value="ECO:0007669"/>
    <property type="project" value="UniProtKB-EC"/>
</dbReference>
<dbReference type="InterPro" id="IPR029752">
    <property type="entry name" value="D-isomer_DH_CS1"/>
</dbReference>
<dbReference type="GO" id="GO:0051287">
    <property type="term" value="F:NAD binding"/>
    <property type="evidence" value="ECO:0007669"/>
    <property type="project" value="InterPro"/>
</dbReference>
<evidence type="ECO:0000313" key="8">
    <source>
        <dbReference type="EMBL" id="KYH31034.1"/>
    </source>
</evidence>
<dbReference type="FunFam" id="3.40.50.720:FF:000203">
    <property type="entry name" value="D-3-phosphoglycerate dehydrogenase (SerA)"/>
    <property type="match status" value="1"/>
</dbReference>
<gene>
    <name evidence="8" type="ORF">MOMUL_27090</name>
</gene>